<reference evidence="2 3" key="1">
    <citation type="submission" date="2019-09" db="EMBL/GenBank/DDBJ databases">
        <title>Taxonomy of Antarctic Massilia spp.: description of Massilia rubra sp. nov., Massilia aquatica sp. nov., Massilia mucilaginosa sp. nov., Massilia frigida sp. nov. isolated from streams, lakes and regoliths.</title>
        <authorList>
            <person name="Holochova P."/>
            <person name="Sedlacek I."/>
            <person name="Kralova S."/>
            <person name="Maslanova I."/>
            <person name="Busse H.-J."/>
            <person name="Stankova E."/>
            <person name="Vrbovska V."/>
            <person name="Kovarovic V."/>
            <person name="Bartak M."/>
            <person name="Svec P."/>
            <person name="Pantucek R."/>
        </authorList>
    </citation>
    <scope>NUCLEOTIDE SEQUENCE [LARGE SCALE GENOMIC DNA]</scope>
    <source>
        <strain evidence="2 3">CCM 8693</strain>
    </source>
</reference>
<feature type="transmembrane region" description="Helical" evidence="1">
    <location>
        <begin position="12"/>
        <end position="36"/>
    </location>
</feature>
<keyword evidence="1" id="KW-1133">Transmembrane helix</keyword>
<protein>
    <submittedName>
        <fullName evidence="2">Uncharacterized protein</fullName>
    </submittedName>
</protein>
<organism evidence="2 3">
    <name type="scientific">Massilia aquatica</name>
    <dbReference type="NCBI Taxonomy" id="2609000"/>
    <lineage>
        <taxon>Bacteria</taxon>
        <taxon>Pseudomonadati</taxon>
        <taxon>Pseudomonadota</taxon>
        <taxon>Betaproteobacteria</taxon>
        <taxon>Burkholderiales</taxon>
        <taxon>Oxalobacteraceae</taxon>
        <taxon>Telluria group</taxon>
        <taxon>Massilia</taxon>
    </lineage>
</organism>
<keyword evidence="1" id="KW-0472">Membrane</keyword>
<evidence type="ECO:0000256" key="1">
    <source>
        <dbReference type="SAM" id="Phobius"/>
    </source>
</evidence>
<dbReference type="Proteomes" id="UP000819052">
    <property type="component" value="Unassembled WGS sequence"/>
</dbReference>
<gene>
    <name evidence="2" type="ORF">F1609_23740</name>
</gene>
<evidence type="ECO:0000313" key="2">
    <source>
        <dbReference type="EMBL" id="NHZ43164.1"/>
    </source>
</evidence>
<keyword evidence="3" id="KW-1185">Reference proteome</keyword>
<name>A0ABX0MA24_9BURK</name>
<keyword evidence="1" id="KW-0812">Transmembrane</keyword>
<comment type="caution">
    <text evidence="2">The sequence shown here is derived from an EMBL/GenBank/DDBJ whole genome shotgun (WGS) entry which is preliminary data.</text>
</comment>
<dbReference type="RefSeq" id="WP_167079145.1">
    <property type="nucleotide sequence ID" value="NZ_VVIW01000017.1"/>
</dbReference>
<proteinExistence type="predicted"/>
<sequence>MARAVINLLKTIAQAIAVIVLTLAAVIGAGALWWYAPVRVDGNNIVKVIGDGAAEHHGNCKFASMTAEQFRTYWKNARPIFDIEVHEYNYSPCQFKTMENGTEYLVGDGGLGSVTKGDTIYYYVNKDAKSGLNGID</sequence>
<evidence type="ECO:0000313" key="3">
    <source>
        <dbReference type="Proteomes" id="UP000819052"/>
    </source>
</evidence>
<accession>A0ABX0MA24</accession>
<dbReference type="EMBL" id="VVIW01000017">
    <property type="protein sequence ID" value="NHZ43164.1"/>
    <property type="molecule type" value="Genomic_DNA"/>
</dbReference>